<dbReference type="RefSeq" id="WP_310765037.1">
    <property type="nucleotide sequence ID" value="NZ_CP134050.1"/>
</dbReference>
<protein>
    <submittedName>
        <fullName evidence="1">WYL domain-containing protein</fullName>
    </submittedName>
</protein>
<keyword evidence="2" id="KW-1185">Reference proteome</keyword>
<evidence type="ECO:0000313" key="2">
    <source>
        <dbReference type="Proteomes" id="UP001256827"/>
    </source>
</evidence>
<sequence>MIRELSKYWERQQVFEMIYLGKNGETSRRIVRILELDAAGQRFKAYCYARKACRVFAVENVLAVAPVRKRTAG</sequence>
<dbReference type="EMBL" id="CP134050">
    <property type="protein sequence ID" value="WNC13519.1"/>
    <property type="molecule type" value="Genomic_DNA"/>
</dbReference>
<dbReference type="Proteomes" id="UP001256827">
    <property type="component" value="Chromosome"/>
</dbReference>
<gene>
    <name evidence="1" type="ORF">RGB73_22915</name>
</gene>
<organism evidence="1 2">
    <name type="scientific">Brevibacillus brevis</name>
    <name type="common">Bacillus brevis</name>
    <dbReference type="NCBI Taxonomy" id="1393"/>
    <lineage>
        <taxon>Bacteria</taxon>
        <taxon>Bacillati</taxon>
        <taxon>Bacillota</taxon>
        <taxon>Bacilli</taxon>
        <taxon>Bacillales</taxon>
        <taxon>Paenibacillaceae</taxon>
        <taxon>Brevibacillus</taxon>
    </lineage>
</organism>
<accession>A0ABY9T0Y6</accession>
<reference evidence="1 2" key="1">
    <citation type="submission" date="2023-09" db="EMBL/GenBank/DDBJ databases">
        <title>Complete Genome and Methylome dissection of Bacillus brevis NEB573 original source of BbsI restriction endonuclease.</title>
        <authorList>
            <person name="Fomenkov A."/>
            <person name="Roberts R.D."/>
        </authorList>
    </citation>
    <scope>NUCLEOTIDE SEQUENCE [LARGE SCALE GENOMIC DNA]</scope>
    <source>
        <strain evidence="1 2">NEB573</strain>
    </source>
</reference>
<evidence type="ECO:0000313" key="1">
    <source>
        <dbReference type="EMBL" id="WNC13519.1"/>
    </source>
</evidence>
<proteinExistence type="predicted"/>
<name>A0ABY9T0Y6_BREBE</name>